<gene>
    <name evidence="3" type="ORF">DLJ74_18345</name>
</gene>
<evidence type="ECO:0000313" key="3">
    <source>
        <dbReference type="EMBL" id="PWU66829.1"/>
    </source>
</evidence>
<dbReference type="PANTHER" id="PTHR46018:SF4">
    <property type="entry name" value="METALLO-HYDROLASE YHFI-RELATED"/>
    <property type="match status" value="1"/>
</dbReference>
<keyword evidence="4" id="KW-1185">Reference proteome</keyword>
<dbReference type="PANTHER" id="PTHR46018">
    <property type="entry name" value="ZINC PHOSPHODIESTERASE ELAC PROTEIN 1"/>
    <property type="match status" value="1"/>
</dbReference>
<dbReference type="OrthoDB" id="9794898at2"/>
<accession>A0A317KYW8</accession>
<dbReference type="Pfam" id="PF00753">
    <property type="entry name" value="Lactamase_B"/>
    <property type="match status" value="1"/>
</dbReference>
<evidence type="ECO:0000256" key="1">
    <source>
        <dbReference type="ARBA" id="ARBA00022833"/>
    </source>
</evidence>
<reference evidence="3 4" key="1">
    <citation type="submission" date="2018-05" db="EMBL/GenBank/DDBJ databases">
        <title>Genomic analysis of Gracilibacillus dipsosauri DD1 reveals novel features of a salt-tolerant amylase.</title>
        <authorList>
            <person name="Deutch C.E."/>
            <person name="Yang S."/>
        </authorList>
    </citation>
    <scope>NUCLEOTIDE SEQUENCE [LARGE SCALE GENOMIC DNA]</scope>
    <source>
        <strain evidence="3 4">DD1</strain>
    </source>
</reference>
<dbReference type="InterPro" id="IPR001279">
    <property type="entry name" value="Metallo-B-lactamas"/>
</dbReference>
<dbReference type="EMBL" id="QGTD01000020">
    <property type="protein sequence ID" value="PWU66829.1"/>
    <property type="molecule type" value="Genomic_DNA"/>
</dbReference>
<dbReference type="GO" id="GO:0042781">
    <property type="term" value="F:3'-tRNA processing endoribonuclease activity"/>
    <property type="evidence" value="ECO:0007669"/>
    <property type="project" value="TreeGrafter"/>
</dbReference>
<dbReference type="CDD" id="cd07716">
    <property type="entry name" value="RNaseZ_short-form-like_MBL-fold"/>
    <property type="match status" value="1"/>
</dbReference>
<evidence type="ECO:0000259" key="2">
    <source>
        <dbReference type="SMART" id="SM00849"/>
    </source>
</evidence>
<organism evidence="3 4">
    <name type="scientific">Gracilibacillus dipsosauri</name>
    <dbReference type="NCBI Taxonomy" id="178340"/>
    <lineage>
        <taxon>Bacteria</taxon>
        <taxon>Bacillati</taxon>
        <taxon>Bacillota</taxon>
        <taxon>Bacilli</taxon>
        <taxon>Bacillales</taxon>
        <taxon>Bacillaceae</taxon>
        <taxon>Gracilibacillus</taxon>
    </lineage>
</organism>
<dbReference type="Gene3D" id="3.60.15.10">
    <property type="entry name" value="Ribonuclease Z/Hydroxyacylglutathione hydrolase-like"/>
    <property type="match status" value="1"/>
</dbReference>
<protein>
    <recommendedName>
        <fullName evidence="2">Metallo-beta-lactamase domain-containing protein</fullName>
    </recommendedName>
</protein>
<dbReference type="AlphaFoldDB" id="A0A317KYW8"/>
<dbReference type="RefSeq" id="WP_109985558.1">
    <property type="nucleotide sequence ID" value="NZ_JAJUIE010000005.1"/>
</dbReference>
<dbReference type="Proteomes" id="UP000245624">
    <property type="component" value="Unassembled WGS sequence"/>
</dbReference>
<dbReference type="SMART" id="SM00849">
    <property type="entry name" value="Lactamase_B"/>
    <property type="match status" value="1"/>
</dbReference>
<comment type="caution">
    <text evidence="3">The sequence shown here is derived from an EMBL/GenBank/DDBJ whole genome shotgun (WGS) entry which is preliminary data.</text>
</comment>
<name>A0A317KYW8_9BACI</name>
<dbReference type="SUPFAM" id="SSF56281">
    <property type="entry name" value="Metallo-hydrolase/oxidoreductase"/>
    <property type="match status" value="1"/>
</dbReference>
<evidence type="ECO:0000313" key="4">
    <source>
        <dbReference type="Proteomes" id="UP000245624"/>
    </source>
</evidence>
<proteinExistence type="predicted"/>
<sequence>MKIIPLGIWGGYPKANSATSSFLIEDKGFHLLLDCGSGVLSSLQNYISIDELDAVILTHFHHDHVADIGPLQYSKLIQSQLNNDVKTLPIYAPNHEKDFFQKLTFNKHTKGKVLEENKEYAIGPFVIHTIKTTHPAYCLAIKLTVEGQSVVFTADTEWFVELGSFSSMVDLLISESNLYKSFEGQIPGHMSGRQAGLLAKEAKVKKLILTHLPHFGELNQLVAEAKQNYKGEVEIAKVGKSYFLSN</sequence>
<dbReference type="InterPro" id="IPR036866">
    <property type="entry name" value="RibonucZ/Hydroxyglut_hydro"/>
</dbReference>
<keyword evidence="1" id="KW-0862">Zinc</keyword>
<feature type="domain" description="Metallo-beta-lactamase" evidence="2">
    <location>
        <begin position="18"/>
        <end position="189"/>
    </location>
</feature>